<dbReference type="Gene3D" id="3.30.70.660">
    <property type="entry name" value="Pseudouridine synthase I, catalytic domain, C-terminal subdomain"/>
    <property type="match status" value="1"/>
</dbReference>
<accession>A0A366FWA2</accession>
<evidence type="ECO:0000259" key="8">
    <source>
        <dbReference type="Pfam" id="PF01416"/>
    </source>
</evidence>
<dbReference type="EC" id="5.4.99.12" evidence="4"/>
<feature type="active site" description="Nucleophile" evidence="4 5">
    <location>
        <position position="52"/>
    </location>
</feature>
<gene>
    <name evidence="4" type="primary">truA</name>
    <name evidence="9" type="ORF">DFR50_101244</name>
</gene>
<evidence type="ECO:0000313" key="9">
    <source>
        <dbReference type="EMBL" id="RBP18300.1"/>
    </source>
</evidence>
<dbReference type="CDD" id="cd02570">
    <property type="entry name" value="PseudoU_synth_EcTruA"/>
    <property type="match status" value="1"/>
</dbReference>
<keyword evidence="2 4" id="KW-0819">tRNA processing</keyword>
<organism evidence="9 10">
    <name type="scientific">Roseiarcus fermentans</name>
    <dbReference type="NCBI Taxonomy" id="1473586"/>
    <lineage>
        <taxon>Bacteria</taxon>
        <taxon>Pseudomonadati</taxon>
        <taxon>Pseudomonadota</taxon>
        <taxon>Alphaproteobacteria</taxon>
        <taxon>Hyphomicrobiales</taxon>
        <taxon>Roseiarcaceae</taxon>
        <taxon>Roseiarcus</taxon>
    </lineage>
</organism>
<dbReference type="Gene3D" id="3.30.70.580">
    <property type="entry name" value="Pseudouridine synthase I, catalytic domain, N-terminal subdomain"/>
    <property type="match status" value="1"/>
</dbReference>
<dbReference type="Pfam" id="PF01416">
    <property type="entry name" value="PseudoU_synth_1"/>
    <property type="match status" value="2"/>
</dbReference>
<dbReference type="PANTHER" id="PTHR11142:SF0">
    <property type="entry name" value="TRNA PSEUDOURIDINE SYNTHASE-LIKE 1"/>
    <property type="match status" value="1"/>
</dbReference>
<comment type="caution">
    <text evidence="9">The sequence shown here is derived from an EMBL/GenBank/DDBJ whole genome shotgun (WGS) entry which is preliminary data.</text>
</comment>
<evidence type="ECO:0000256" key="2">
    <source>
        <dbReference type="ARBA" id="ARBA00022694"/>
    </source>
</evidence>
<comment type="catalytic activity">
    <reaction evidence="4 7">
        <text>uridine(38/39/40) in tRNA = pseudouridine(38/39/40) in tRNA</text>
        <dbReference type="Rhea" id="RHEA:22376"/>
        <dbReference type="Rhea" id="RHEA-COMP:10085"/>
        <dbReference type="Rhea" id="RHEA-COMP:10087"/>
        <dbReference type="ChEBI" id="CHEBI:65314"/>
        <dbReference type="ChEBI" id="CHEBI:65315"/>
        <dbReference type="EC" id="5.4.99.12"/>
    </reaction>
</comment>
<dbReference type="InterPro" id="IPR020095">
    <property type="entry name" value="PsdUridine_synth_TruA_C"/>
</dbReference>
<proteinExistence type="inferred from homology"/>
<comment type="function">
    <text evidence="4">Formation of pseudouridine at positions 38, 39 and 40 in the anticodon stem and loop of transfer RNAs.</text>
</comment>
<evidence type="ECO:0000256" key="3">
    <source>
        <dbReference type="ARBA" id="ARBA00023235"/>
    </source>
</evidence>
<dbReference type="GO" id="GO:0031119">
    <property type="term" value="P:tRNA pseudouridine synthesis"/>
    <property type="evidence" value="ECO:0007669"/>
    <property type="project" value="UniProtKB-UniRule"/>
</dbReference>
<dbReference type="GO" id="GO:0160147">
    <property type="term" value="F:tRNA pseudouridine(38-40) synthase activity"/>
    <property type="evidence" value="ECO:0007669"/>
    <property type="project" value="UniProtKB-EC"/>
</dbReference>
<dbReference type="HAMAP" id="MF_00171">
    <property type="entry name" value="TruA"/>
    <property type="match status" value="1"/>
</dbReference>
<evidence type="ECO:0000256" key="4">
    <source>
        <dbReference type="HAMAP-Rule" id="MF_00171"/>
    </source>
</evidence>
<reference evidence="9 10" key="1">
    <citation type="submission" date="2018-06" db="EMBL/GenBank/DDBJ databases">
        <title>Genomic Encyclopedia of Type Strains, Phase IV (KMG-IV): sequencing the most valuable type-strain genomes for metagenomic binning, comparative biology and taxonomic classification.</title>
        <authorList>
            <person name="Goeker M."/>
        </authorList>
    </citation>
    <scope>NUCLEOTIDE SEQUENCE [LARGE SCALE GENOMIC DNA]</scope>
    <source>
        <strain evidence="9 10">DSM 24875</strain>
    </source>
</reference>
<evidence type="ECO:0000256" key="6">
    <source>
        <dbReference type="PIRSR" id="PIRSR001430-2"/>
    </source>
</evidence>
<dbReference type="RefSeq" id="WP_113887351.1">
    <property type="nucleotide sequence ID" value="NZ_QNRK01000001.1"/>
</dbReference>
<evidence type="ECO:0000256" key="5">
    <source>
        <dbReference type="PIRSR" id="PIRSR001430-1"/>
    </source>
</evidence>
<dbReference type="InterPro" id="IPR020094">
    <property type="entry name" value="TruA/RsuA/RluB/E/F_N"/>
</dbReference>
<comment type="subunit">
    <text evidence="4">Homodimer.</text>
</comment>
<dbReference type="PIRSF" id="PIRSF001430">
    <property type="entry name" value="tRNA_psdUrid_synth"/>
    <property type="match status" value="1"/>
</dbReference>
<evidence type="ECO:0000256" key="1">
    <source>
        <dbReference type="ARBA" id="ARBA00009375"/>
    </source>
</evidence>
<protein>
    <recommendedName>
        <fullName evidence="4">tRNA pseudouridine synthase A</fullName>
        <ecNumber evidence="4">5.4.99.12</ecNumber>
    </recommendedName>
    <alternativeName>
        <fullName evidence="4">tRNA pseudouridine(38-40) synthase</fullName>
    </alternativeName>
    <alternativeName>
        <fullName evidence="4">tRNA pseudouridylate synthase I</fullName>
    </alternativeName>
    <alternativeName>
        <fullName evidence="4">tRNA-uridine isomerase I</fullName>
    </alternativeName>
</protein>
<dbReference type="InterPro" id="IPR020103">
    <property type="entry name" value="PsdUridine_synth_cat_dom_sf"/>
</dbReference>
<name>A0A366FWA2_9HYPH</name>
<dbReference type="NCBIfam" id="TIGR00071">
    <property type="entry name" value="hisT_truA"/>
    <property type="match status" value="1"/>
</dbReference>
<keyword evidence="3 4" id="KW-0413">Isomerase</keyword>
<dbReference type="Proteomes" id="UP000253529">
    <property type="component" value="Unassembled WGS sequence"/>
</dbReference>
<dbReference type="AlphaFoldDB" id="A0A366FWA2"/>
<dbReference type="OrthoDB" id="9811823at2"/>
<evidence type="ECO:0000256" key="7">
    <source>
        <dbReference type="RuleBase" id="RU003792"/>
    </source>
</evidence>
<feature type="binding site" evidence="4 6">
    <location>
        <position position="111"/>
    </location>
    <ligand>
        <name>substrate</name>
    </ligand>
</feature>
<dbReference type="PANTHER" id="PTHR11142">
    <property type="entry name" value="PSEUDOURIDYLATE SYNTHASE"/>
    <property type="match status" value="1"/>
</dbReference>
<evidence type="ECO:0000313" key="10">
    <source>
        <dbReference type="Proteomes" id="UP000253529"/>
    </source>
</evidence>
<sequence length="245" mass="26706">MPRYKLTLEYDGAPFVGWQRQDNGLSVQQVLEEAAFAMTGETRVVAGAGRTDAGVHATGQVAHIDLERGWAPFRLSEGLNAHCVPHPVAVLAVEPVADDFDARHSARARHYVYRVVNRRAPLALDRGRAWRVKASLDVEAMRAAARALIGRHDFTTFRDAQCQAKSPIRTLDRLDVARDGDAITFAVSALSFLHRQVRSMVGSLIDVGAGRWTAADLAAALAAAERSRCGQVAPAHGLYLARVDY</sequence>
<dbReference type="InterPro" id="IPR001406">
    <property type="entry name" value="PsdUridine_synth_TruA"/>
</dbReference>
<dbReference type="GO" id="GO:0003723">
    <property type="term" value="F:RNA binding"/>
    <property type="evidence" value="ECO:0007669"/>
    <property type="project" value="InterPro"/>
</dbReference>
<dbReference type="EMBL" id="QNRK01000001">
    <property type="protein sequence ID" value="RBP18300.1"/>
    <property type="molecule type" value="Genomic_DNA"/>
</dbReference>
<dbReference type="FunFam" id="3.30.70.580:FF:000001">
    <property type="entry name" value="tRNA pseudouridine synthase A"/>
    <property type="match status" value="1"/>
</dbReference>
<keyword evidence="10" id="KW-1185">Reference proteome</keyword>
<dbReference type="SUPFAM" id="SSF55120">
    <property type="entry name" value="Pseudouridine synthase"/>
    <property type="match status" value="1"/>
</dbReference>
<comment type="similarity">
    <text evidence="1 4 7">Belongs to the tRNA pseudouridine synthase TruA family.</text>
</comment>
<dbReference type="InterPro" id="IPR020097">
    <property type="entry name" value="PsdUridine_synth_TruA_a/b_dom"/>
</dbReference>
<feature type="domain" description="Pseudouridine synthase I TruA alpha/beta" evidence="8">
    <location>
        <begin position="144"/>
        <end position="245"/>
    </location>
</feature>
<comment type="caution">
    <text evidence="4">Lacks conserved residue(s) required for the propagation of feature annotation.</text>
</comment>
<feature type="domain" description="Pseudouridine synthase I TruA alpha/beta" evidence="8">
    <location>
        <begin position="9"/>
        <end position="103"/>
    </location>
</feature>